<evidence type="ECO:0000256" key="1">
    <source>
        <dbReference type="SAM" id="Phobius"/>
    </source>
</evidence>
<dbReference type="EMBL" id="LQNT01000011">
    <property type="protein sequence ID" value="KZE37317.1"/>
    <property type="molecule type" value="Genomic_DNA"/>
</dbReference>
<accession>A0A163EW01</accession>
<feature type="transmembrane region" description="Helical" evidence="1">
    <location>
        <begin position="34"/>
        <end position="57"/>
    </location>
</feature>
<dbReference type="Proteomes" id="UP000076490">
    <property type="component" value="Unassembled WGS sequence"/>
</dbReference>
<sequence length="153" mass="16563">MLGIIGLLIWNVAAACFCYFGLRRRKQLFDDRYATTITSTATLCTTLVLGMHVTVLMSAGLSLVFLLNLLLGAVIGTLFGALVKYHSVLAGLYNGLIGISMGVMIGEVLKNPQICSIPISDHTQLLLNMYQLCGFATLLLTMIVGLVLYSMKV</sequence>
<feature type="transmembrane region" description="Helical" evidence="1">
    <location>
        <begin position="63"/>
        <end position="83"/>
    </location>
</feature>
<keyword evidence="1" id="KW-1133">Transmembrane helix</keyword>
<keyword evidence="1" id="KW-0472">Membrane</keyword>
<feature type="transmembrane region" description="Helical" evidence="1">
    <location>
        <begin position="90"/>
        <end position="109"/>
    </location>
</feature>
<gene>
    <name evidence="2" type="ORF">AV656_12165</name>
</gene>
<reference evidence="2 3" key="1">
    <citation type="submission" date="2016-01" db="EMBL/GenBank/DDBJ databases">
        <title>Whole genome sequencing of Bhargavaea cecembensis T14.</title>
        <authorList>
            <person name="Hong K.W."/>
        </authorList>
    </citation>
    <scope>NUCLEOTIDE SEQUENCE [LARGE SCALE GENOMIC DNA]</scope>
    <source>
        <strain evidence="2 3">T14</strain>
    </source>
</reference>
<feature type="transmembrane region" description="Helical" evidence="1">
    <location>
        <begin position="6"/>
        <end position="22"/>
    </location>
</feature>
<keyword evidence="1" id="KW-0812">Transmembrane</keyword>
<protein>
    <submittedName>
        <fullName evidence="2">Uncharacterized protein</fullName>
    </submittedName>
</protein>
<proteinExistence type="predicted"/>
<dbReference type="AlphaFoldDB" id="A0A163EW01"/>
<organism evidence="2 3">
    <name type="scientific">Bhargavaea cecembensis</name>
    <dbReference type="NCBI Taxonomy" id="394098"/>
    <lineage>
        <taxon>Bacteria</taxon>
        <taxon>Bacillati</taxon>
        <taxon>Bacillota</taxon>
        <taxon>Bacilli</taxon>
        <taxon>Bacillales</taxon>
        <taxon>Caryophanaceae</taxon>
        <taxon>Bhargavaea</taxon>
    </lineage>
</organism>
<evidence type="ECO:0000313" key="2">
    <source>
        <dbReference type="EMBL" id="KZE37317.1"/>
    </source>
</evidence>
<feature type="transmembrane region" description="Helical" evidence="1">
    <location>
        <begin position="129"/>
        <end position="149"/>
    </location>
</feature>
<dbReference type="RefSeq" id="WP_063182453.1">
    <property type="nucleotide sequence ID" value="NZ_LQNT01000011.1"/>
</dbReference>
<name>A0A163EW01_9BACL</name>
<comment type="caution">
    <text evidence="2">The sequence shown here is derived from an EMBL/GenBank/DDBJ whole genome shotgun (WGS) entry which is preliminary data.</text>
</comment>
<evidence type="ECO:0000313" key="3">
    <source>
        <dbReference type="Proteomes" id="UP000076490"/>
    </source>
</evidence>